<keyword evidence="1" id="KW-0805">Transcription regulation</keyword>
<dbReference type="eggNOG" id="arCOG02798">
    <property type="taxonomic scope" value="Archaea"/>
</dbReference>
<dbReference type="EMBL" id="CP007057">
    <property type="protein sequence ID" value="AHG02086.1"/>
    <property type="molecule type" value="Genomic_DNA"/>
</dbReference>
<geneLocation type="plasmid" evidence="6">
    <name>unnamed</name>
</geneLocation>
<dbReference type="PROSITE" id="PS51077">
    <property type="entry name" value="HTH_ICLR"/>
    <property type="match status" value="1"/>
</dbReference>
<dbReference type="Gene3D" id="3.30.450.40">
    <property type="match status" value="1"/>
</dbReference>
<feature type="domain" description="HTH iclR-type" evidence="4">
    <location>
        <begin position="4"/>
        <end position="63"/>
    </location>
</feature>
<dbReference type="HOGENOM" id="CLU_062618_5_5_2"/>
<evidence type="ECO:0000256" key="1">
    <source>
        <dbReference type="ARBA" id="ARBA00023015"/>
    </source>
</evidence>
<name>W0JU06_9EURY</name>
<evidence type="ECO:0008006" key="8">
    <source>
        <dbReference type="Google" id="ProtNLM"/>
    </source>
</evidence>
<dbReference type="GO" id="GO:0003677">
    <property type="term" value="F:DNA binding"/>
    <property type="evidence" value="ECO:0007669"/>
    <property type="project" value="UniProtKB-KW"/>
</dbReference>
<evidence type="ECO:0000259" key="5">
    <source>
        <dbReference type="PROSITE" id="PS51078"/>
    </source>
</evidence>
<organism evidence="6 7">
    <name type="scientific">Halostagnicola larsenii XH-48</name>
    <dbReference type="NCBI Taxonomy" id="797299"/>
    <lineage>
        <taxon>Archaea</taxon>
        <taxon>Methanobacteriati</taxon>
        <taxon>Methanobacteriota</taxon>
        <taxon>Stenosarchaea group</taxon>
        <taxon>Halobacteria</taxon>
        <taxon>Halobacteriales</taxon>
        <taxon>Natrialbaceae</taxon>
        <taxon>Halostagnicola</taxon>
    </lineage>
</organism>
<evidence type="ECO:0000313" key="6">
    <source>
        <dbReference type="EMBL" id="AHG02086.1"/>
    </source>
</evidence>
<dbReference type="InterPro" id="IPR050707">
    <property type="entry name" value="HTH_MetabolicPath_Reg"/>
</dbReference>
<dbReference type="PROSITE" id="PS51078">
    <property type="entry name" value="ICLR_ED"/>
    <property type="match status" value="1"/>
</dbReference>
<accession>W0JU06</accession>
<dbReference type="Gene3D" id="1.10.10.10">
    <property type="entry name" value="Winged helix-like DNA-binding domain superfamily/Winged helix DNA-binding domain"/>
    <property type="match status" value="1"/>
</dbReference>
<dbReference type="SUPFAM" id="SSF46785">
    <property type="entry name" value="Winged helix' DNA-binding domain"/>
    <property type="match status" value="1"/>
</dbReference>
<dbReference type="InterPro" id="IPR005471">
    <property type="entry name" value="Tscrpt_reg_IclR_N"/>
</dbReference>
<dbReference type="KEGG" id="hlr:HALLA_01920"/>
<evidence type="ECO:0000256" key="2">
    <source>
        <dbReference type="ARBA" id="ARBA00023125"/>
    </source>
</evidence>
<reference evidence="6 7" key="1">
    <citation type="submission" date="2014-01" db="EMBL/GenBank/DDBJ databases">
        <authorList>
            <consortium name="DOE Joint Genome Institute"/>
            <person name="Anderson I."/>
            <person name="Huntemann M."/>
            <person name="Han J."/>
            <person name="Chen A."/>
            <person name="Kyrpides N."/>
            <person name="Mavromatis K."/>
            <person name="Markowitz V."/>
            <person name="Palaniappan K."/>
            <person name="Ivanova N."/>
            <person name="Schaumberg A."/>
            <person name="Pati A."/>
            <person name="Liolios K."/>
            <person name="Nordberg H.P."/>
            <person name="Cantor M.N."/>
            <person name="Hua S.X."/>
            <person name="Woyke T."/>
        </authorList>
    </citation>
    <scope>NUCLEOTIDE SEQUENCE [LARGE SCALE GENOMIC DNA]</scope>
    <source>
        <strain evidence="6 7">XH-48</strain>
        <plasmid evidence="7">2</plasmid>
    </source>
</reference>
<dbReference type="Proteomes" id="UP000019024">
    <property type="component" value="Plasmid unnamed2"/>
</dbReference>
<dbReference type="SMART" id="SM00346">
    <property type="entry name" value="HTH_ICLR"/>
    <property type="match status" value="1"/>
</dbReference>
<dbReference type="InterPro" id="IPR011991">
    <property type="entry name" value="ArsR-like_HTH"/>
</dbReference>
<dbReference type="GO" id="GO:0003700">
    <property type="term" value="F:DNA-binding transcription factor activity"/>
    <property type="evidence" value="ECO:0007669"/>
    <property type="project" value="TreeGrafter"/>
</dbReference>
<dbReference type="InterPro" id="IPR036390">
    <property type="entry name" value="WH_DNA-bd_sf"/>
</dbReference>
<keyword evidence="2" id="KW-0238">DNA-binding</keyword>
<dbReference type="AlphaFoldDB" id="W0JU06"/>
<dbReference type="InterPro" id="IPR029016">
    <property type="entry name" value="GAF-like_dom_sf"/>
</dbReference>
<dbReference type="Pfam" id="PF09339">
    <property type="entry name" value="HTH_IclR"/>
    <property type="match status" value="1"/>
</dbReference>
<keyword evidence="7" id="KW-1185">Reference proteome</keyword>
<dbReference type="InterPro" id="IPR014757">
    <property type="entry name" value="Tscrpt_reg_IclR_C"/>
</dbReference>
<dbReference type="GO" id="GO:0045892">
    <property type="term" value="P:negative regulation of DNA-templated transcription"/>
    <property type="evidence" value="ECO:0007669"/>
    <property type="project" value="TreeGrafter"/>
</dbReference>
<dbReference type="SUPFAM" id="SSF55781">
    <property type="entry name" value="GAF domain-like"/>
    <property type="match status" value="1"/>
</dbReference>
<feature type="domain" description="IclR-ED" evidence="5">
    <location>
        <begin position="64"/>
        <end position="252"/>
    </location>
</feature>
<dbReference type="InterPro" id="IPR036388">
    <property type="entry name" value="WH-like_DNA-bd_sf"/>
</dbReference>
<sequence length="257" mass="28743">MRRIQSVDRAFQILRQINENGCSSISEISEDIGLSPGTVHTHLATLKANGFVQQEGEKYKLGMEFIPFSERVRGQTELFRAGKMEVEKLAHEYDAVAHLITEYQKKTLILYETFGKDAIGKEIHTKKRDEPQVHTHCTAGGKAILAHLPESRVEQIIDQHGLPTYTSHTITDEEALYEELDRIRDQRYAVNNEEVVYGNQGIGAPIIDKNEGVLGAISISGPANNWRGEQLEDELSKAVIRSANNIEINIHTGTGLL</sequence>
<dbReference type="Pfam" id="PF01614">
    <property type="entry name" value="IclR_C"/>
    <property type="match status" value="1"/>
</dbReference>
<proteinExistence type="predicted"/>
<keyword evidence="3" id="KW-0804">Transcription</keyword>
<dbReference type="CDD" id="cd00090">
    <property type="entry name" value="HTH_ARSR"/>
    <property type="match status" value="1"/>
</dbReference>
<gene>
    <name evidence="6" type="ORF">HALLA_01920</name>
</gene>
<keyword evidence="6" id="KW-0614">Plasmid</keyword>
<evidence type="ECO:0000313" key="7">
    <source>
        <dbReference type="Proteomes" id="UP000019024"/>
    </source>
</evidence>
<dbReference type="PANTHER" id="PTHR30136:SF35">
    <property type="entry name" value="HTH-TYPE TRANSCRIPTIONAL REGULATOR RV1719"/>
    <property type="match status" value="1"/>
</dbReference>
<evidence type="ECO:0000256" key="3">
    <source>
        <dbReference type="ARBA" id="ARBA00023163"/>
    </source>
</evidence>
<evidence type="ECO:0000259" key="4">
    <source>
        <dbReference type="PROSITE" id="PS51077"/>
    </source>
</evidence>
<protein>
    <recommendedName>
        <fullName evidence="8">IclR family transcriptional regulator</fullName>
    </recommendedName>
</protein>
<dbReference type="PANTHER" id="PTHR30136">
    <property type="entry name" value="HELIX-TURN-HELIX TRANSCRIPTIONAL REGULATOR, ICLR FAMILY"/>
    <property type="match status" value="1"/>
</dbReference>